<keyword evidence="2" id="KW-1015">Disulfide bond</keyword>
<reference evidence="4" key="1">
    <citation type="submission" date="2019-10" db="EMBL/GenBank/DDBJ databases">
        <authorList>
            <person name="Zhang R."/>
            <person name="Pan Y."/>
            <person name="Wang J."/>
            <person name="Ma R."/>
            <person name="Yu S."/>
        </authorList>
    </citation>
    <scope>NUCLEOTIDE SEQUENCE</scope>
    <source>
        <strain evidence="4">LA-IB0</strain>
        <tissue evidence="4">Leaf</tissue>
    </source>
</reference>
<gene>
    <name evidence="4" type="ORF">BUALT_Bualt18G0115200</name>
</gene>
<dbReference type="EMBL" id="WHWC01000018">
    <property type="protein sequence ID" value="KAG8365535.1"/>
    <property type="molecule type" value="Genomic_DNA"/>
</dbReference>
<evidence type="ECO:0000313" key="5">
    <source>
        <dbReference type="Proteomes" id="UP000826271"/>
    </source>
</evidence>
<comment type="similarity">
    <text evidence="1">Belongs to the Ole e I family.</text>
</comment>
<dbReference type="PANTHER" id="PTHR31614:SF24">
    <property type="entry name" value="OLEE1-LIKE PROTEIN"/>
    <property type="match status" value="1"/>
</dbReference>
<evidence type="ECO:0000256" key="2">
    <source>
        <dbReference type="ARBA" id="ARBA00023157"/>
    </source>
</evidence>
<feature type="chain" id="PRO_5043428692" evidence="3">
    <location>
        <begin position="27"/>
        <end position="169"/>
    </location>
</feature>
<protein>
    <submittedName>
        <fullName evidence="4">Uncharacterized protein</fullName>
    </submittedName>
</protein>
<feature type="signal peptide" evidence="3">
    <location>
        <begin position="1"/>
        <end position="26"/>
    </location>
</feature>
<dbReference type="InterPro" id="IPR006041">
    <property type="entry name" value="Pollen_Ole_e1_allergen"/>
</dbReference>
<keyword evidence="5" id="KW-1185">Reference proteome</keyword>
<keyword evidence="3" id="KW-0732">Signal</keyword>
<dbReference type="Proteomes" id="UP000826271">
    <property type="component" value="Unassembled WGS sequence"/>
</dbReference>
<organism evidence="4 5">
    <name type="scientific">Buddleja alternifolia</name>
    <dbReference type="NCBI Taxonomy" id="168488"/>
    <lineage>
        <taxon>Eukaryota</taxon>
        <taxon>Viridiplantae</taxon>
        <taxon>Streptophyta</taxon>
        <taxon>Embryophyta</taxon>
        <taxon>Tracheophyta</taxon>
        <taxon>Spermatophyta</taxon>
        <taxon>Magnoliopsida</taxon>
        <taxon>eudicotyledons</taxon>
        <taxon>Gunneridae</taxon>
        <taxon>Pentapetalae</taxon>
        <taxon>asterids</taxon>
        <taxon>lamiids</taxon>
        <taxon>Lamiales</taxon>
        <taxon>Scrophulariaceae</taxon>
        <taxon>Buddlejeae</taxon>
        <taxon>Buddleja</taxon>
    </lineage>
</organism>
<evidence type="ECO:0000256" key="1">
    <source>
        <dbReference type="ARBA" id="ARBA00010049"/>
    </source>
</evidence>
<name>A0AAV6WEU0_9LAMI</name>
<dbReference type="Pfam" id="PF01190">
    <property type="entry name" value="Pollen_Ole_e_1"/>
    <property type="match status" value="1"/>
</dbReference>
<comment type="caution">
    <text evidence="4">The sequence shown here is derived from an EMBL/GenBank/DDBJ whole genome shotgun (WGS) entry which is preliminary data.</text>
</comment>
<evidence type="ECO:0000256" key="3">
    <source>
        <dbReference type="SAM" id="SignalP"/>
    </source>
</evidence>
<proteinExistence type="inferred from homology"/>
<evidence type="ECO:0000313" key="4">
    <source>
        <dbReference type="EMBL" id="KAG8365535.1"/>
    </source>
</evidence>
<dbReference type="AlphaFoldDB" id="A0AAV6WEU0"/>
<sequence length="169" mass="18454">MASLTQTRILFIAALSFVSLAGTANSSAPQFYVEGEVYCEVCRTDFINKFSELMPGAKVKLECKGEGEGNITYSIEGETNEKGLYNLAVEGDHEDEECEITLVKSSRPDCDEVPDEGFAVTPNSRITLTQHNGVHGITRHANPLAFAKKEFAPPCAEFLKQIAVDSDDD</sequence>
<dbReference type="PANTHER" id="PTHR31614">
    <property type="entry name" value="PROTEIN DOWNSTREAM OF FLC-RELATED"/>
    <property type="match status" value="1"/>
</dbReference>
<accession>A0AAV6WEU0</accession>